<keyword evidence="5" id="KW-0503">Monooxygenase</keyword>
<dbReference type="PANTHER" id="PTHR35042">
    <property type="entry name" value="ANTHRONE OXYGENASE ENCC"/>
    <property type="match status" value="1"/>
</dbReference>
<protein>
    <recommendedName>
        <fullName evidence="11">DUF1772-domain-containing protein</fullName>
    </recommendedName>
</protein>
<feature type="transmembrane region" description="Helical" evidence="8">
    <location>
        <begin position="148"/>
        <end position="170"/>
    </location>
</feature>
<keyword evidence="2 8" id="KW-0812">Transmembrane</keyword>
<sequence length="175" mass="19505">MAPKHESEKPRIGVQTTAFVTGSFLSGAMMSLSVIAVPVLLDTNLTDSGHTVHQWARLYHYGHIYMPALAVATTGLYIYTAMRKWAAREHNRLLIYAAAGVSTIAIVPFTWVLMDPTNYILFGLDELPKGSTQMMDEPTVRKLLMKWAWLHVVRSLLPLAGSILGLVGVLQERIW</sequence>
<evidence type="ECO:0000256" key="1">
    <source>
        <dbReference type="ARBA" id="ARBA00004141"/>
    </source>
</evidence>
<dbReference type="EMBL" id="JAJTJA010000004">
    <property type="protein sequence ID" value="KAH8701025.1"/>
    <property type="molecule type" value="Genomic_DNA"/>
</dbReference>
<dbReference type="GO" id="GO:0016020">
    <property type="term" value="C:membrane"/>
    <property type="evidence" value="ECO:0007669"/>
    <property type="project" value="UniProtKB-SubCell"/>
</dbReference>
<keyword evidence="3 8" id="KW-1133">Transmembrane helix</keyword>
<evidence type="ECO:0000256" key="7">
    <source>
        <dbReference type="ARBA" id="ARBA00034313"/>
    </source>
</evidence>
<comment type="subcellular location">
    <subcellularLocation>
        <location evidence="1">Membrane</location>
        <topology evidence="1">Multi-pass membrane protein</topology>
    </subcellularLocation>
</comment>
<dbReference type="InterPro" id="IPR013901">
    <property type="entry name" value="Anthrone_oxy"/>
</dbReference>
<keyword evidence="6 8" id="KW-0472">Membrane</keyword>
<name>A0AAD4L032_9EURO</name>
<evidence type="ECO:0000313" key="10">
    <source>
        <dbReference type="Proteomes" id="UP001201262"/>
    </source>
</evidence>
<feature type="transmembrane region" description="Helical" evidence="8">
    <location>
        <begin position="61"/>
        <end position="81"/>
    </location>
</feature>
<dbReference type="PANTHER" id="PTHR35042:SF3">
    <property type="entry name" value="ANTHRONE OXYGENASE-RELATED"/>
    <property type="match status" value="1"/>
</dbReference>
<keyword evidence="10" id="KW-1185">Reference proteome</keyword>
<accession>A0AAD4L032</accession>
<gene>
    <name evidence="9" type="ORF">BGW36DRAFT_375420</name>
</gene>
<dbReference type="Pfam" id="PF08592">
    <property type="entry name" value="Anthrone_oxy"/>
    <property type="match status" value="1"/>
</dbReference>
<dbReference type="GeneID" id="70246050"/>
<dbReference type="Proteomes" id="UP001201262">
    <property type="component" value="Unassembled WGS sequence"/>
</dbReference>
<dbReference type="RefSeq" id="XP_046074731.1">
    <property type="nucleotide sequence ID" value="XM_046215763.1"/>
</dbReference>
<evidence type="ECO:0000256" key="2">
    <source>
        <dbReference type="ARBA" id="ARBA00022692"/>
    </source>
</evidence>
<evidence type="ECO:0000256" key="6">
    <source>
        <dbReference type="ARBA" id="ARBA00023136"/>
    </source>
</evidence>
<comment type="similarity">
    <text evidence="7">Belongs to the anthrone oxygenase family.</text>
</comment>
<reference evidence="9" key="1">
    <citation type="submission" date="2021-12" db="EMBL/GenBank/DDBJ databases">
        <title>Convergent genome expansion in fungi linked to evolution of root-endophyte symbiosis.</title>
        <authorList>
            <consortium name="DOE Joint Genome Institute"/>
            <person name="Ke Y.-H."/>
            <person name="Bonito G."/>
            <person name="Liao H.-L."/>
            <person name="Looney B."/>
            <person name="Rojas-Flechas A."/>
            <person name="Nash J."/>
            <person name="Hameed K."/>
            <person name="Schadt C."/>
            <person name="Martin F."/>
            <person name="Crous P.W."/>
            <person name="Miettinen O."/>
            <person name="Magnuson J.K."/>
            <person name="Labbe J."/>
            <person name="Jacobson D."/>
            <person name="Doktycz M.J."/>
            <person name="Veneault-Fourrey C."/>
            <person name="Kuo A."/>
            <person name="Mondo S."/>
            <person name="Calhoun S."/>
            <person name="Riley R."/>
            <person name="Ohm R."/>
            <person name="LaButti K."/>
            <person name="Andreopoulos B."/>
            <person name="Pangilinan J."/>
            <person name="Nolan M."/>
            <person name="Tritt A."/>
            <person name="Clum A."/>
            <person name="Lipzen A."/>
            <person name="Daum C."/>
            <person name="Barry K."/>
            <person name="Grigoriev I.V."/>
            <person name="Vilgalys R."/>
        </authorList>
    </citation>
    <scope>NUCLEOTIDE SEQUENCE</scope>
    <source>
        <strain evidence="9">PMI_201</strain>
    </source>
</reference>
<feature type="transmembrane region" description="Helical" evidence="8">
    <location>
        <begin position="12"/>
        <end position="41"/>
    </location>
</feature>
<evidence type="ECO:0000256" key="4">
    <source>
        <dbReference type="ARBA" id="ARBA00023002"/>
    </source>
</evidence>
<keyword evidence="4" id="KW-0560">Oxidoreductase</keyword>
<dbReference type="GO" id="GO:0004497">
    <property type="term" value="F:monooxygenase activity"/>
    <property type="evidence" value="ECO:0007669"/>
    <property type="project" value="UniProtKB-KW"/>
</dbReference>
<evidence type="ECO:0000256" key="3">
    <source>
        <dbReference type="ARBA" id="ARBA00022989"/>
    </source>
</evidence>
<evidence type="ECO:0000256" key="5">
    <source>
        <dbReference type="ARBA" id="ARBA00023033"/>
    </source>
</evidence>
<evidence type="ECO:0000256" key="8">
    <source>
        <dbReference type="SAM" id="Phobius"/>
    </source>
</evidence>
<organism evidence="9 10">
    <name type="scientific">Talaromyces proteolyticus</name>
    <dbReference type="NCBI Taxonomy" id="1131652"/>
    <lineage>
        <taxon>Eukaryota</taxon>
        <taxon>Fungi</taxon>
        <taxon>Dikarya</taxon>
        <taxon>Ascomycota</taxon>
        <taxon>Pezizomycotina</taxon>
        <taxon>Eurotiomycetes</taxon>
        <taxon>Eurotiomycetidae</taxon>
        <taxon>Eurotiales</taxon>
        <taxon>Trichocomaceae</taxon>
        <taxon>Talaromyces</taxon>
        <taxon>Talaromyces sect. Bacilispori</taxon>
    </lineage>
</organism>
<proteinExistence type="inferred from homology"/>
<feature type="transmembrane region" description="Helical" evidence="8">
    <location>
        <begin position="93"/>
        <end position="114"/>
    </location>
</feature>
<comment type="caution">
    <text evidence="9">The sequence shown here is derived from an EMBL/GenBank/DDBJ whole genome shotgun (WGS) entry which is preliminary data.</text>
</comment>
<evidence type="ECO:0000313" key="9">
    <source>
        <dbReference type="EMBL" id="KAH8701025.1"/>
    </source>
</evidence>
<evidence type="ECO:0008006" key="11">
    <source>
        <dbReference type="Google" id="ProtNLM"/>
    </source>
</evidence>
<dbReference type="AlphaFoldDB" id="A0AAD4L032"/>